<dbReference type="Proteomes" id="UP000307217">
    <property type="component" value="Unassembled WGS sequence"/>
</dbReference>
<reference evidence="1" key="3">
    <citation type="submission" date="2019-09" db="EMBL/GenBank/DDBJ databases">
        <title>Co-occurence of chitin degradation, pigmentation and bioactivity in marine Pseudoalteromonas.</title>
        <authorList>
            <person name="Sonnenschein E.C."/>
            <person name="Bech P.K."/>
        </authorList>
    </citation>
    <scope>NUCLEOTIDE SEQUENCE</scope>
    <source>
        <strain evidence="1">S3790</strain>
        <strain evidence="3">S3895</strain>
    </source>
</reference>
<name>A0A5S3VFD3_9GAMM</name>
<dbReference type="AlphaFoldDB" id="A0A5S3VFD3"/>
<gene>
    <name evidence="1" type="ORF">CWC19_00725</name>
    <name evidence="2" type="ORF">CWC20_09140</name>
</gene>
<evidence type="ECO:0000313" key="4">
    <source>
        <dbReference type="Proteomes" id="UP000307217"/>
    </source>
</evidence>
<organism evidence="1 4">
    <name type="scientific">Pseudoalteromonas aurantia</name>
    <dbReference type="NCBI Taxonomy" id="43654"/>
    <lineage>
        <taxon>Bacteria</taxon>
        <taxon>Pseudomonadati</taxon>
        <taxon>Pseudomonadota</taxon>
        <taxon>Gammaproteobacteria</taxon>
        <taxon>Alteromonadales</taxon>
        <taxon>Pseudoalteromonadaceae</taxon>
        <taxon>Pseudoalteromonas</taxon>
    </lineage>
</organism>
<sequence>MDNQSMFRQSSVLLCLSLMIASLYFLTPVQGKQSFQAGVIAQELHLNHQITQLGVFSSCKVVNAIKQDLKRSACMLYSKSDNTWQLDSFGAICEVHCTDVSHMREIDSLVIFNRISKVN</sequence>
<evidence type="ECO:0000313" key="2">
    <source>
        <dbReference type="EMBL" id="TMO74912.1"/>
    </source>
</evidence>
<protein>
    <submittedName>
        <fullName evidence="1">Uncharacterized protein</fullName>
    </submittedName>
</protein>
<comment type="caution">
    <text evidence="1">The sequence shown here is derived from an EMBL/GenBank/DDBJ whole genome shotgun (WGS) entry which is preliminary data.</text>
</comment>
<dbReference type="Proteomes" id="UP000307164">
    <property type="component" value="Unassembled WGS sequence"/>
</dbReference>
<evidence type="ECO:0000313" key="1">
    <source>
        <dbReference type="EMBL" id="TMO70618.1"/>
    </source>
</evidence>
<proteinExistence type="predicted"/>
<dbReference type="EMBL" id="PNBX01000002">
    <property type="protein sequence ID" value="TMO70618.1"/>
    <property type="molecule type" value="Genomic_DNA"/>
</dbReference>
<reference evidence="3 4" key="1">
    <citation type="submission" date="2018-01" db="EMBL/GenBank/DDBJ databases">
        <authorList>
            <person name="Paulsen S."/>
            <person name="Gram L.K."/>
        </authorList>
    </citation>
    <scope>NUCLEOTIDE SEQUENCE [LARGE SCALE GENOMIC DNA]</scope>
    <source>
        <strain evidence="1 4">S3790</strain>
        <strain evidence="2 3">S3895</strain>
    </source>
</reference>
<dbReference type="EMBL" id="PNBW01000043">
    <property type="protein sequence ID" value="TMO74912.1"/>
    <property type="molecule type" value="Genomic_DNA"/>
</dbReference>
<reference evidence="4" key="2">
    <citation type="submission" date="2019-06" db="EMBL/GenBank/DDBJ databases">
        <title>Co-occurence of chitin degradation, pigmentation and bioactivity in marine Pseudoalteromonas.</title>
        <authorList>
            <person name="Sonnenschein E.C."/>
            <person name="Bech P.K."/>
        </authorList>
    </citation>
    <scope>NUCLEOTIDE SEQUENCE [LARGE SCALE GENOMIC DNA]</scope>
    <source>
        <strain evidence="4">S3790</strain>
        <strain evidence="2">S3895</strain>
    </source>
</reference>
<keyword evidence="3" id="KW-1185">Reference proteome</keyword>
<accession>A0A5S3VFD3</accession>
<evidence type="ECO:0000313" key="3">
    <source>
        <dbReference type="Proteomes" id="UP000307164"/>
    </source>
</evidence>